<dbReference type="GO" id="GO:0005506">
    <property type="term" value="F:iron ion binding"/>
    <property type="evidence" value="ECO:0007669"/>
    <property type="project" value="InterPro"/>
</dbReference>
<dbReference type="InterPro" id="IPR036396">
    <property type="entry name" value="Cyt_P450_sf"/>
</dbReference>
<comment type="caution">
    <text evidence="1">The sequence shown here is derived from an EMBL/GenBank/DDBJ whole genome shotgun (WGS) entry which is preliminary data.</text>
</comment>
<dbReference type="Proteomes" id="UP000031599">
    <property type="component" value="Unassembled WGS sequence"/>
</dbReference>
<protein>
    <recommendedName>
        <fullName evidence="3">Cytochrome P450</fullName>
    </recommendedName>
</protein>
<dbReference type="Gene3D" id="1.10.630.10">
    <property type="entry name" value="Cytochrome P450"/>
    <property type="match status" value="1"/>
</dbReference>
<organism evidence="1 2">
    <name type="scientific">Enhygromyxa salina</name>
    <dbReference type="NCBI Taxonomy" id="215803"/>
    <lineage>
        <taxon>Bacteria</taxon>
        <taxon>Pseudomonadati</taxon>
        <taxon>Myxococcota</taxon>
        <taxon>Polyangia</taxon>
        <taxon>Nannocystales</taxon>
        <taxon>Nannocystaceae</taxon>
        <taxon>Enhygromyxa</taxon>
    </lineage>
</organism>
<dbReference type="GO" id="GO:0016705">
    <property type="term" value="F:oxidoreductase activity, acting on paired donors, with incorporation or reduction of molecular oxygen"/>
    <property type="evidence" value="ECO:0007669"/>
    <property type="project" value="InterPro"/>
</dbReference>
<proteinExistence type="predicted"/>
<dbReference type="GO" id="GO:0004497">
    <property type="term" value="F:monooxygenase activity"/>
    <property type="evidence" value="ECO:0007669"/>
    <property type="project" value="InterPro"/>
</dbReference>
<dbReference type="EMBL" id="JMCC02000223">
    <property type="protein sequence ID" value="KIG11609.1"/>
    <property type="molecule type" value="Genomic_DNA"/>
</dbReference>
<evidence type="ECO:0008006" key="3">
    <source>
        <dbReference type="Google" id="ProtNLM"/>
    </source>
</evidence>
<evidence type="ECO:0000313" key="2">
    <source>
        <dbReference type="Proteomes" id="UP000031599"/>
    </source>
</evidence>
<name>A0A0C1Z2G4_9BACT</name>
<accession>A0A0C1Z2G4</accession>
<dbReference type="InterPro" id="IPR001128">
    <property type="entry name" value="Cyt_P450"/>
</dbReference>
<reference evidence="1 2" key="1">
    <citation type="submission" date="2014-12" db="EMBL/GenBank/DDBJ databases">
        <title>Genome assembly of Enhygromyxa salina DSM 15201.</title>
        <authorList>
            <person name="Sharma G."/>
            <person name="Subramanian S."/>
        </authorList>
    </citation>
    <scope>NUCLEOTIDE SEQUENCE [LARGE SCALE GENOMIC DNA]</scope>
    <source>
        <strain evidence="1 2">DSM 15201</strain>
    </source>
</reference>
<dbReference type="SUPFAM" id="SSF48264">
    <property type="entry name" value="Cytochrome P450"/>
    <property type="match status" value="1"/>
</dbReference>
<dbReference type="GO" id="GO:0020037">
    <property type="term" value="F:heme binding"/>
    <property type="evidence" value="ECO:0007669"/>
    <property type="project" value="InterPro"/>
</dbReference>
<gene>
    <name evidence="1" type="ORF">DB30_03116</name>
</gene>
<sequence length="61" mass="7066">MLLERRACLGEHFAILEGVVALASIVGRFELTRVDDDEIEGRPITTLRMSRPLMMRVRRRI</sequence>
<evidence type="ECO:0000313" key="1">
    <source>
        <dbReference type="EMBL" id="KIG11609.1"/>
    </source>
</evidence>
<dbReference type="Pfam" id="PF00067">
    <property type="entry name" value="p450"/>
    <property type="match status" value="1"/>
</dbReference>
<dbReference type="AlphaFoldDB" id="A0A0C1Z2G4"/>